<keyword evidence="4" id="KW-0378">Hydrolase</keyword>
<keyword evidence="5" id="KW-0325">Glycoprotein</keyword>
<evidence type="ECO:0000256" key="2">
    <source>
        <dbReference type="ARBA" id="ARBA00022670"/>
    </source>
</evidence>
<evidence type="ECO:0000313" key="6">
    <source>
        <dbReference type="Proteomes" id="UP000887569"/>
    </source>
</evidence>
<dbReference type="PANTHER" id="PTHR11010">
    <property type="entry name" value="PROTEASE S28 PRO-X CARBOXYPEPTIDASE-RELATED"/>
    <property type="match status" value="1"/>
</dbReference>
<accession>A0A915CJB7</accession>
<dbReference type="AlphaFoldDB" id="A0A915CJB7"/>
<evidence type="ECO:0000256" key="1">
    <source>
        <dbReference type="ARBA" id="ARBA00011079"/>
    </source>
</evidence>
<dbReference type="Proteomes" id="UP000887569">
    <property type="component" value="Unplaced"/>
</dbReference>
<evidence type="ECO:0000256" key="5">
    <source>
        <dbReference type="ARBA" id="ARBA00023180"/>
    </source>
</evidence>
<comment type="similarity">
    <text evidence="1">Belongs to the peptidase S28 family.</text>
</comment>
<dbReference type="Gene3D" id="3.40.50.1820">
    <property type="entry name" value="alpha/beta hydrolase"/>
    <property type="match status" value="1"/>
</dbReference>
<keyword evidence="6" id="KW-1185">Reference proteome</keyword>
<dbReference type="WBParaSite" id="PgR204_g002_t01">
    <property type="protein sequence ID" value="PgR204_g002_t01"/>
    <property type="gene ID" value="PgR204_g002"/>
</dbReference>
<dbReference type="InterPro" id="IPR008758">
    <property type="entry name" value="Peptidase_S28"/>
</dbReference>
<dbReference type="InterPro" id="IPR029058">
    <property type="entry name" value="AB_hydrolase_fold"/>
</dbReference>
<protein>
    <submittedName>
        <fullName evidence="7">Uncharacterized protein</fullName>
    </submittedName>
</protein>
<name>A0A915CJB7_PARUN</name>
<proteinExistence type="inferred from homology"/>
<organism evidence="6 7">
    <name type="scientific">Parascaris univalens</name>
    <name type="common">Nematode worm</name>
    <dbReference type="NCBI Taxonomy" id="6257"/>
    <lineage>
        <taxon>Eukaryota</taxon>
        <taxon>Metazoa</taxon>
        <taxon>Ecdysozoa</taxon>
        <taxon>Nematoda</taxon>
        <taxon>Chromadorea</taxon>
        <taxon>Rhabditida</taxon>
        <taxon>Spirurina</taxon>
        <taxon>Ascaridomorpha</taxon>
        <taxon>Ascaridoidea</taxon>
        <taxon>Ascarididae</taxon>
        <taxon>Parascaris</taxon>
    </lineage>
</organism>
<evidence type="ECO:0000256" key="4">
    <source>
        <dbReference type="ARBA" id="ARBA00022801"/>
    </source>
</evidence>
<dbReference type="PANTHER" id="PTHR11010:SF38">
    <property type="entry name" value="LYSOSOMAL PRO-X CARBOXYPEPTIDASE"/>
    <property type="match status" value="1"/>
</dbReference>
<reference evidence="7" key="1">
    <citation type="submission" date="2022-11" db="UniProtKB">
        <authorList>
            <consortium name="WormBaseParasite"/>
        </authorList>
    </citation>
    <scope>IDENTIFICATION</scope>
</reference>
<dbReference type="GO" id="GO:0006508">
    <property type="term" value="P:proteolysis"/>
    <property type="evidence" value="ECO:0007669"/>
    <property type="project" value="UniProtKB-KW"/>
</dbReference>
<keyword evidence="2" id="KW-0645">Protease</keyword>
<keyword evidence="3" id="KW-0732">Signal</keyword>
<evidence type="ECO:0000313" key="7">
    <source>
        <dbReference type="WBParaSite" id="PgR204_g002_t01"/>
    </source>
</evidence>
<sequence>MSSNIIFSNGYLDPWSGGGWSLKPKVVGSLVSIIIEDGAHHYDLRGSHPRDTDAVKEARRLERIYIGKWIHNAMKRFNEHSNICVKIPNLLENSTLLKRRYIKHISQIISLTNQRSRFFSE</sequence>
<dbReference type="GO" id="GO:0070008">
    <property type="term" value="F:serine-type exopeptidase activity"/>
    <property type="evidence" value="ECO:0007669"/>
    <property type="project" value="InterPro"/>
</dbReference>
<dbReference type="GO" id="GO:0008239">
    <property type="term" value="F:dipeptidyl-peptidase activity"/>
    <property type="evidence" value="ECO:0007669"/>
    <property type="project" value="TreeGrafter"/>
</dbReference>
<evidence type="ECO:0000256" key="3">
    <source>
        <dbReference type="ARBA" id="ARBA00022729"/>
    </source>
</evidence>
<dbReference type="Pfam" id="PF05577">
    <property type="entry name" value="Peptidase_S28"/>
    <property type="match status" value="1"/>
</dbReference>